<dbReference type="Pfam" id="PF02278">
    <property type="entry name" value="Lyase_8"/>
    <property type="match status" value="2"/>
</dbReference>
<dbReference type="InterPro" id="IPR003159">
    <property type="entry name" value="Lyase_8_central_dom"/>
</dbReference>
<dbReference type="RefSeq" id="WP_131899250.1">
    <property type="nucleotide sequence ID" value="NZ_SMKZ01000044.1"/>
</dbReference>
<dbReference type="GO" id="GO:0005975">
    <property type="term" value="P:carbohydrate metabolic process"/>
    <property type="evidence" value="ECO:0007669"/>
    <property type="project" value="InterPro"/>
</dbReference>
<feature type="chain" id="PRO_5020343525" evidence="5">
    <location>
        <begin position="30"/>
        <end position="969"/>
    </location>
</feature>
<dbReference type="InterPro" id="IPR011013">
    <property type="entry name" value="Gal_mutarotase_sf_dom"/>
</dbReference>
<dbReference type="InterPro" id="IPR014718">
    <property type="entry name" value="GH-type_carb-bd"/>
</dbReference>
<evidence type="ECO:0000313" key="9">
    <source>
        <dbReference type="EMBL" id="TDE01014.1"/>
    </source>
</evidence>
<evidence type="ECO:0000259" key="7">
    <source>
        <dbReference type="Pfam" id="PF02884"/>
    </source>
</evidence>
<evidence type="ECO:0000259" key="8">
    <source>
        <dbReference type="Pfam" id="PF08124"/>
    </source>
</evidence>
<dbReference type="AlphaFoldDB" id="A0A4R5CRF9"/>
<feature type="domain" description="Polysaccharide lyase 8 N-terminal alpha-helical" evidence="8">
    <location>
        <begin position="51"/>
        <end position="374"/>
    </location>
</feature>
<dbReference type="PANTHER" id="PTHR38481">
    <property type="entry name" value="HYALURONATE LYASE"/>
    <property type="match status" value="1"/>
</dbReference>
<dbReference type="InterPro" id="IPR004103">
    <property type="entry name" value="Lyase_8_C"/>
</dbReference>
<dbReference type="GO" id="GO:0030246">
    <property type="term" value="F:carbohydrate binding"/>
    <property type="evidence" value="ECO:0007669"/>
    <property type="project" value="InterPro"/>
</dbReference>
<dbReference type="InterPro" id="IPR011071">
    <property type="entry name" value="Lyase_8-like_C"/>
</dbReference>
<dbReference type="InterPro" id="IPR006311">
    <property type="entry name" value="TAT_signal"/>
</dbReference>
<evidence type="ECO:0000256" key="2">
    <source>
        <dbReference type="ARBA" id="ARBA00022729"/>
    </source>
</evidence>
<dbReference type="Proteomes" id="UP000294739">
    <property type="component" value="Unassembled WGS sequence"/>
</dbReference>
<feature type="domain" description="Polysaccharide lyase family 8 central" evidence="6">
    <location>
        <begin position="415"/>
        <end position="592"/>
    </location>
</feature>
<feature type="active site" evidence="4">
    <location>
        <position position="335"/>
    </location>
</feature>
<dbReference type="Gene3D" id="1.50.10.100">
    <property type="entry name" value="Chondroitin AC/alginate lyase"/>
    <property type="match status" value="1"/>
</dbReference>
<evidence type="ECO:0000313" key="10">
    <source>
        <dbReference type="Proteomes" id="UP000294739"/>
    </source>
</evidence>
<dbReference type="EMBL" id="SMKZ01000044">
    <property type="protein sequence ID" value="TDE01014.1"/>
    <property type="molecule type" value="Genomic_DNA"/>
</dbReference>
<keyword evidence="10" id="KW-1185">Reference proteome</keyword>
<comment type="similarity">
    <text evidence="1">Belongs to the polysaccharide lyase 8 family.</text>
</comment>
<dbReference type="SUPFAM" id="SSF74650">
    <property type="entry name" value="Galactose mutarotase-like"/>
    <property type="match status" value="2"/>
</dbReference>
<dbReference type="OrthoDB" id="6636047at2"/>
<dbReference type="InterPro" id="IPR008929">
    <property type="entry name" value="Chondroitin_lyas"/>
</dbReference>
<feature type="domain" description="Polysaccharide lyase family 8 C-terminal" evidence="7">
    <location>
        <begin position="856"/>
        <end position="920"/>
    </location>
</feature>
<evidence type="ECO:0000259" key="6">
    <source>
        <dbReference type="Pfam" id="PF02278"/>
    </source>
</evidence>
<dbReference type="PROSITE" id="PS51318">
    <property type="entry name" value="TAT"/>
    <property type="match status" value="1"/>
</dbReference>
<keyword evidence="3" id="KW-0456">Lyase</keyword>
<reference evidence="9 10" key="1">
    <citation type="submission" date="2019-03" db="EMBL/GenBank/DDBJ databases">
        <title>Draft genome sequences of novel Actinobacteria.</title>
        <authorList>
            <person name="Sahin N."/>
            <person name="Ay H."/>
            <person name="Saygin H."/>
        </authorList>
    </citation>
    <scope>NUCLEOTIDE SEQUENCE [LARGE SCALE GENOMIC DNA]</scope>
    <source>
        <strain evidence="9 10">5K138</strain>
    </source>
</reference>
<comment type="caution">
    <text evidence="9">The sequence shown here is derived from an EMBL/GenBank/DDBJ whole genome shotgun (WGS) entry which is preliminary data.</text>
</comment>
<accession>A0A4R5CRF9</accession>
<gene>
    <name evidence="9" type="ORF">E1269_23795</name>
</gene>
<dbReference type="Pfam" id="PF08124">
    <property type="entry name" value="Lyase_8_N"/>
    <property type="match status" value="1"/>
</dbReference>
<dbReference type="NCBIfam" id="NF033679">
    <property type="entry name" value="DNRLRE_dom"/>
    <property type="match status" value="1"/>
</dbReference>
<evidence type="ECO:0000256" key="1">
    <source>
        <dbReference type="ARBA" id="ARBA00006699"/>
    </source>
</evidence>
<dbReference type="GO" id="GO:0005576">
    <property type="term" value="C:extracellular region"/>
    <property type="evidence" value="ECO:0007669"/>
    <property type="project" value="UniProtKB-SubCell"/>
</dbReference>
<protein>
    <submittedName>
        <fullName evidence="9">DNRLRE domain-containing protein</fullName>
    </submittedName>
</protein>
<dbReference type="GO" id="GO:0016837">
    <property type="term" value="F:carbon-oxygen lyase activity, acting on polysaccharides"/>
    <property type="evidence" value="ECO:0007669"/>
    <property type="project" value="UniProtKB-ARBA"/>
</dbReference>
<evidence type="ECO:0000256" key="5">
    <source>
        <dbReference type="SAM" id="SignalP"/>
    </source>
</evidence>
<feature type="active site" evidence="4">
    <location>
        <position position="272"/>
    </location>
</feature>
<dbReference type="InterPro" id="IPR012970">
    <property type="entry name" value="Lyase_8_alpha_N"/>
</dbReference>
<organism evidence="9 10">
    <name type="scientific">Jiangella asiatica</name>
    <dbReference type="NCBI Taxonomy" id="2530372"/>
    <lineage>
        <taxon>Bacteria</taxon>
        <taxon>Bacillati</taxon>
        <taxon>Actinomycetota</taxon>
        <taxon>Actinomycetes</taxon>
        <taxon>Jiangellales</taxon>
        <taxon>Jiangellaceae</taxon>
        <taxon>Jiangella</taxon>
    </lineage>
</organism>
<dbReference type="Gene3D" id="2.70.98.10">
    <property type="match status" value="2"/>
</dbReference>
<feature type="signal peptide" evidence="5">
    <location>
        <begin position="1"/>
        <end position="29"/>
    </location>
</feature>
<dbReference type="CDD" id="cd01083">
    <property type="entry name" value="GAG_Lyase"/>
    <property type="match status" value="1"/>
</dbReference>
<dbReference type="InParanoid" id="A0A4R5CRF9"/>
<dbReference type="SUPFAM" id="SSF48230">
    <property type="entry name" value="Chondroitin AC/alginate lyase"/>
    <property type="match status" value="1"/>
</dbReference>
<dbReference type="SUPFAM" id="SSF49863">
    <property type="entry name" value="Hyaluronate lyase-like, C-terminal domain"/>
    <property type="match status" value="1"/>
</dbReference>
<keyword evidence="2 5" id="KW-0732">Signal</keyword>
<feature type="active site" evidence="4">
    <location>
        <position position="281"/>
    </location>
</feature>
<proteinExistence type="inferred from homology"/>
<evidence type="ECO:0000256" key="3">
    <source>
        <dbReference type="ARBA" id="ARBA00023239"/>
    </source>
</evidence>
<sequence>MTPISRRRLITGTGAVAAGLLLPAATAHGIVRSLAAQDVTGGIYDAMRATWLDLLTGGAYDPADPDFAAVVGSLDAEVDTNLGLLDRSTDRPGVFTDLPFVEEDTLDASARVSNTLIRLQRMALAVRTPGSRHQDSPDLVADVLAGMDTTNRLVYHAGREEFGNWYSWEISGPNALMNACALLYDHVPAEALQRYVAAVDHFVPDPHYQYIDERRHLSTGSNRMWLCEAVAIRGIVGRDEERIALARAGLDDVFAYVQSGDGMYPDGSYLYHSGVPYTGSYGLSFVNRFAAQFVLYGGTPWELGGAERDFAFATVDIMLAPVVYDNVLMDFIRGRSIAREAGDHGGGHEVSEVVLRLAQAADAGTAARWRSMVKGWMERDTYDDPLAGASIQRLALFKELRADTSVAPAPEPVAHKLFASMARAVHRRPGWAYAISMSSARVSWYEVSGDRENVKGWHTGQGMTYLYDADNGQFMDGFWPTVDPYRLPGITVDTRRLGEMVGVRSRPDGRWAGGAVLGGELAAVGMDLGAMESTLRAKKSWFCLDDRVVALGAGISGGGGHHAPAIADAHVNSGNLADQNFGSDNRMLVKQGSANSTREAYLAFDLSALPSRVISASLNVYAQVQDSGGSETVLDAHGVTEAWDESTLTWNTRPATGQLLATARVDDLRGWRTFDVTAHVLEQLAAGDERVSLALLQDPPDGPGLSVWVASREYSSYAYDPFLYLTLAEPENTVETVVENRNLHADGDNALVVDGETQPATTGWTATFDDARWAHLDGVGGYLLPGGARLHALREDRTGRWSDINGLGSPDPITRRYVTLWLDHGPHPEAESYAYVLLPGASAEHTAELAADPGTEVVENSAMAQSVRVPRLGITATNFWQAGSLRGITVDGPCSIMIEERDGVLSVAVCDPTHLLDTLTVQLGRAGYHSWRGDDTITVDALRPAIRFRVDVGGSRGGTHRATFRRGAS</sequence>
<dbReference type="PANTHER" id="PTHR38481:SF1">
    <property type="entry name" value="HYALURONATE LYASE"/>
    <property type="match status" value="1"/>
</dbReference>
<evidence type="ECO:0000256" key="4">
    <source>
        <dbReference type="PIRSR" id="PIRSR638970-1"/>
    </source>
</evidence>
<name>A0A4R5CRF9_9ACTN</name>
<feature type="domain" description="Polysaccharide lyase family 8 central" evidence="6">
    <location>
        <begin position="731"/>
        <end position="842"/>
    </location>
</feature>
<dbReference type="InterPro" id="IPR038970">
    <property type="entry name" value="Lyase_8"/>
</dbReference>
<dbReference type="Gene3D" id="2.60.220.10">
    <property type="entry name" value="Polysaccharide lyase family 8-like, C-terminal"/>
    <property type="match status" value="1"/>
</dbReference>
<dbReference type="Pfam" id="PF02884">
    <property type="entry name" value="Lyase_8_C"/>
    <property type="match status" value="1"/>
</dbReference>